<evidence type="ECO:0000256" key="1">
    <source>
        <dbReference type="SAM" id="MobiDB-lite"/>
    </source>
</evidence>
<evidence type="ECO:0000313" key="2">
    <source>
        <dbReference type="EMBL" id="MDT3428675.1"/>
    </source>
</evidence>
<sequence length="80" mass="8807">MLDRIGIGSHGGGVATASREDYHVRRSTGFRSATTAYPGSAIATERQTDDQIDIFYVDDQGRINVCGWSETEPVRNRTES</sequence>
<proteinExistence type="predicted"/>
<organism evidence="2 3">
    <name type="scientific">Paenibacillus forsythiae</name>
    <dbReference type="NCBI Taxonomy" id="365616"/>
    <lineage>
        <taxon>Bacteria</taxon>
        <taxon>Bacillati</taxon>
        <taxon>Bacillota</taxon>
        <taxon>Bacilli</taxon>
        <taxon>Bacillales</taxon>
        <taxon>Paenibacillaceae</taxon>
        <taxon>Paenibacillus</taxon>
    </lineage>
</organism>
<reference evidence="2 3" key="1">
    <citation type="submission" date="2023-07" db="EMBL/GenBank/DDBJ databases">
        <title>Genomic Encyclopedia of Type Strains, Phase IV (KMG-IV): sequencing the most valuable type-strain genomes for metagenomic binning, comparative biology and taxonomic classification.</title>
        <authorList>
            <person name="Goeker M."/>
        </authorList>
    </citation>
    <scope>NUCLEOTIDE SEQUENCE [LARGE SCALE GENOMIC DNA]</scope>
    <source>
        <strain evidence="2 3">T98</strain>
    </source>
</reference>
<protein>
    <submittedName>
        <fullName evidence="2">Uncharacterized protein</fullName>
    </submittedName>
</protein>
<accession>A0ABU3HD53</accession>
<keyword evidence="3" id="KW-1185">Reference proteome</keyword>
<evidence type="ECO:0000313" key="3">
    <source>
        <dbReference type="Proteomes" id="UP001248709"/>
    </source>
</evidence>
<gene>
    <name evidence="2" type="ORF">J2Z22_004268</name>
</gene>
<name>A0ABU3HD53_9BACL</name>
<comment type="caution">
    <text evidence="2">The sequence shown here is derived from an EMBL/GenBank/DDBJ whole genome shotgun (WGS) entry which is preliminary data.</text>
</comment>
<dbReference type="Proteomes" id="UP001248709">
    <property type="component" value="Unassembled WGS sequence"/>
</dbReference>
<dbReference type="EMBL" id="JAUSUY010000025">
    <property type="protein sequence ID" value="MDT3428675.1"/>
    <property type="molecule type" value="Genomic_DNA"/>
</dbReference>
<feature type="region of interest" description="Disordered" evidence="1">
    <location>
        <begin position="1"/>
        <end position="20"/>
    </location>
</feature>